<evidence type="ECO:0000313" key="1">
    <source>
        <dbReference type="WBParaSite" id="SCUD_0000362401-mRNA-1"/>
    </source>
</evidence>
<protein>
    <submittedName>
        <fullName evidence="1">AMP-binding_C domain-containing protein</fullName>
    </submittedName>
</protein>
<accession>A0A183JLP3</accession>
<organism evidence="1">
    <name type="scientific">Schistosoma curassoni</name>
    <dbReference type="NCBI Taxonomy" id="6186"/>
    <lineage>
        <taxon>Eukaryota</taxon>
        <taxon>Metazoa</taxon>
        <taxon>Spiralia</taxon>
        <taxon>Lophotrochozoa</taxon>
        <taxon>Platyhelminthes</taxon>
        <taxon>Trematoda</taxon>
        <taxon>Digenea</taxon>
        <taxon>Strigeidida</taxon>
        <taxon>Schistosomatoidea</taxon>
        <taxon>Schistosomatidae</taxon>
        <taxon>Schistosoma</taxon>
    </lineage>
</organism>
<dbReference type="WBParaSite" id="SCUD_0000362401-mRNA-1">
    <property type="protein sequence ID" value="SCUD_0000362401-mRNA-1"/>
    <property type="gene ID" value="SCUD_0000362401"/>
</dbReference>
<dbReference type="AlphaFoldDB" id="A0A183JLP3"/>
<sequence length="153" mass="16825">MLTFIICSKPLTFDPDLPLEEKYSESKSCSFGVEPIVEKFVFSSSESLFDRTHGTLTKVMGDIELGPSLSSLFTDGSTLVAAVVTADVMEEVTETVDTSFIGPCTLDKLKEESLERLLARPVFPKPKTGVYEVLKSSPGKCESIRTSRKFTNN</sequence>
<reference evidence="1" key="1">
    <citation type="submission" date="2016-06" db="UniProtKB">
        <authorList>
            <consortium name="WormBaseParasite"/>
        </authorList>
    </citation>
    <scope>IDENTIFICATION</scope>
</reference>
<proteinExistence type="predicted"/>
<name>A0A183JLP3_9TREM</name>